<organism>
    <name type="scientific">Caenorhabditis elegans</name>
    <dbReference type="NCBI Taxonomy" id="6239"/>
    <lineage>
        <taxon>Eukaryota</taxon>
        <taxon>Metazoa</taxon>
        <taxon>Ecdysozoa</taxon>
        <taxon>Nematoda</taxon>
        <taxon>Chromadorea</taxon>
        <taxon>Rhabditida</taxon>
        <taxon>Rhabditina</taxon>
        <taxon>Rhabditomorpha</taxon>
        <taxon>Rhabditoidea</taxon>
        <taxon>Rhabditidae</taxon>
        <taxon>Peloderinae</taxon>
        <taxon>Caenorhabditis</taxon>
    </lineage>
</organism>
<name>Q9TX97_CAEEL</name>
<proteinExistence type="predicted"/>
<dbReference type="HOGENOM" id="CLU_005264_0_0_1"/>
<sequence length="52" mass="5782">IECPSGFGGIHCDLPLQRPHCSRSNGTYYNDGRCIINGFCVCEPDYIGDRCE</sequence>
<dbReference type="AlphaFoldDB" id="Q9TX97"/>
<dbReference type="Gene3D" id="2.10.25.10">
    <property type="entry name" value="Laminin"/>
    <property type="match status" value="1"/>
</dbReference>
<reference key="1">
    <citation type="journal article" date="1992" name="Mol. Biol. Cell">
        <title>Molecular basis of loss-of-function mutations in the glp-1 gene of Caenorhabditis elegans.</title>
        <authorList>
            <person name="Kodoyianni V."/>
            <person name="Maine E.M."/>
            <person name="Kimble J."/>
        </authorList>
    </citation>
    <scope>NUCLEOTIDE SEQUENCE</scope>
</reference>
<accession>Q9TX97</accession>
<protein>
    <submittedName>
        <fullName>GLP-1 protein</fullName>
    </submittedName>
</protein>